<evidence type="ECO:0000313" key="2">
    <source>
        <dbReference type="Proteomes" id="UP001232063"/>
    </source>
</evidence>
<keyword evidence="2" id="KW-1185">Reference proteome</keyword>
<protein>
    <submittedName>
        <fullName evidence="1">Uncharacterized protein</fullName>
    </submittedName>
</protein>
<dbReference type="AlphaFoldDB" id="A0AAE3UGU8"/>
<evidence type="ECO:0000313" key="1">
    <source>
        <dbReference type="EMBL" id="MDJ1501978.1"/>
    </source>
</evidence>
<gene>
    <name evidence="1" type="ORF">QNI22_15025</name>
</gene>
<name>A0AAE3UGU8_9BACT</name>
<accession>A0AAE3UGU8</accession>
<dbReference type="Proteomes" id="UP001232063">
    <property type="component" value="Unassembled WGS sequence"/>
</dbReference>
<comment type="caution">
    <text evidence="1">The sequence shown here is derived from an EMBL/GenBank/DDBJ whole genome shotgun (WGS) entry which is preliminary data.</text>
</comment>
<dbReference type="RefSeq" id="WP_314511741.1">
    <property type="nucleotide sequence ID" value="NZ_JASJOU010000004.1"/>
</dbReference>
<organism evidence="1 2">
    <name type="scientific">Xanthocytophaga agilis</name>
    <dbReference type="NCBI Taxonomy" id="3048010"/>
    <lineage>
        <taxon>Bacteria</taxon>
        <taxon>Pseudomonadati</taxon>
        <taxon>Bacteroidota</taxon>
        <taxon>Cytophagia</taxon>
        <taxon>Cytophagales</taxon>
        <taxon>Rhodocytophagaceae</taxon>
        <taxon>Xanthocytophaga</taxon>
    </lineage>
</organism>
<proteinExistence type="predicted"/>
<sequence>MTRTYTRKDDKIKIRRRDHIYGFLLIDGYAYEFNRYYLPLGERQSRIPYEEWRDLIRKQARYRLEISKEEIQKLTPFFKDKAGFQPTSKGLSFEEDRCFYLYNDGCLPDKAVHRKKYEARLEAVLQFA</sequence>
<dbReference type="EMBL" id="JASJOU010000004">
    <property type="protein sequence ID" value="MDJ1501978.1"/>
    <property type="molecule type" value="Genomic_DNA"/>
</dbReference>
<reference evidence="1" key="1">
    <citation type="submission" date="2023-05" db="EMBL/GenBank/DDBJ databases">
        <authorList>
            <person name="Zhang X."/>
        </authorList>
    </citation>
    <scope>NUCLEOTIDE SEQUENCE</scope>
    <source>
        <strain evidence="1">BD1B2-1</strain>
    </source>
</reference>